<proteinExistence type="evidence at transcript level"/>
<protein>
    <submittedName>
        <fullName evidence="2">Putative lipocalin-7 1</fullName>
    </submittedName>
</protein>
<accession>V5IBQ4</accession>
<evidence type="ECO:0000256" key="1">
    <source>
        <dbReference type="SAM" id="SignalP"/>
    </source>
</evidence>
<keyword evidence="1" id="KW-0732">Signal</keyword>
<feature type="signal peptide" evidence="1">
    <location>
        <begin position="1"/>
        <end position="20"/>
    </location>
</feature>
<organism evidence="2">
    <name type="scientific">Ixodes ricinus</name>
    <name type="common">Common tick</name>
    <name type="synonym">Acarus ricinus</name>
    <dbReference type="NCBI Taxonomy" id="34613"/>
    <lineage>
        <taxon>Eukaryota</taxon>
        <taxon>Metazoa</taxon>
        <taxon>Ecdysozoa</taxon>
        <taxon>Arthropoda</taxon>
        <taxon>Chelicerata</taxon>
        <taxon>Arachnida</taxon>
        <taxon>Acari</taxon>
        <taxon>Parasitiformes</taxon>
        <taxon>Ixodida</taxon>
        <taxon>Ixodoidea</taxon>
        <taxon>Ixodidae</taxon>
        <taxon>Ixodinae</taxon>
        <taxon>Ixodes</taxon>
    </lineage>
</organism>
<evidence type="ECO:0000313" key="2">
    <source>
        <dbReference type="EMBL" id="JAB69436.1"/>
    </source>
</evidence>
<dbReference type="AlphaFoldDB" id="V5IBQ4"/>
<name>V5IBQ4_IXORI</name>
<reference evidence="2" key="1">
    <citation type="journal article" date="2015" name="Sci. Rep.">
        <title>Tissue- and time-dependent transcription in Ixodes ricinus salivary glands and midguts when blood feeding on the vertebrate host.</title>
        <authorList>
            <person name="Kotsyfakis M."/>
            <person name="Schwarz A."/>
            <person name="Erhart J."/>
            <person name="Ribeiro J.M."/>
        </authorList>
    </citation>
    <scope>NUCLEOTIDE SEQUENCE</scope>
    <source>
        <tissue evidence="2">Salivary gland and midgut</tissue>
    </source>
</reference>
<sequence length="167" mass="19664">MKIFFSLMLAALCTFVKCAAKCNCPALERYLLDEAEYNRFRNPWPCLKSAERFYLKYMPYWKHLKIECITSDLIKNRYRKVLSSEKSLGQTEVKTQTKQNEHRYTDKVKSIMVGHQELNLLCSCSRSLVFYEFDTVYAGSRCLIVTFTPTKREVTKGCFFWVKETAL</sequence>
<dbReference type="EMBL" id="GANP01015032">
    <property type="protein sequence ID" value="JAB69436.1"/>
    <property type="molecule type" value="mRNA"/>
</dbReference>
<feature type="chain" id="PRO_5004736546" evidence="1">
    <location>
        <begin position="21"/>
        <end position="167"/>
    </location>
</feature>